<dbReference type="SUPFAM" id="SSF47384">
    <property type="entry name" value="Homodimeric domain of signal transducing histidine kinase"/>
    <property type="match status" value="1"/>
</dbReference>
<dbReference type="PANTHER" id="PTHR43047:SF64">
    <property type="entry name" value="HISTIDINE KINASE CONTAINING CHEY-HOMOLOGOUS RECEIVER DOMAIN AND PAS DOMAIN-RELATED"/>
    <property type="match status" value="1"/>
</dbReference>
<evidence type="ECO:0000256" key="4">
    <source>
        <dbReference type="ARBA" id="ARBA00022679"/>
    </source>
</evidence>
<dbReference type="InterPro" id="IPR003594">
    <property type="entry name" value="HATPase_dom"/>
</dbReference>
<dbReference type="InterPro" id="IPR013655">
    <property type="entry name" value="PAS_fold_3"/>
</dbReference>
<feature type="domain" description="PAC" evidence="10">
    <location>
        <begin position="472"/>
        <end position="524"/>
    </location>
</feature>
<dbReference type="InterPro" id="IPR035965">
    <property type="entry name" value="PAS-like_dom_sf"/>
</dbReference>
<dbReference type="Gene3D" id="2.10.70.100">
    <property type="match status" value="1"/>
</dbReference>
<dbReference type="Gene3D" id="1.10.287.130">
    <property type="match status" value="1"/>
</dbReference>
<dbReference type="Gene3D" id="3.40.50.2300">
    <property type="match status" value="1"/>
</dbReference>
<dbReference type="InterPro" id="IPR000014">
    <property type="entry name" value="PAS"/>
</dbReference>
<dbReference type="InterPro" id="IPR036890">
    <property type="entry name" value="HATPase_C_sf"/>
</dbReference>
<dbReference type="AlphaFoldDB" id="A0A125T2S1"/>
<dbReference type="PRINTS" id="PR00344">
    <property type="entry name" value="BCTRLSENSOR"/>
</dbReference>
<dbReference type="InterPro" id="IPR001610">
    <property type="entry name" value="PAC"/>
</dbReference>
<dbReference type="SMART" id="SM00091">
    <property type="entry name" value="PAS"/>
    <property type="match status" value="4"/>
</dbReference>
<evidence type="ECO:0000313" key="12">
    <source>
        <dbReference type="Proteomes" id="UP000218890"/>
    </source>
</evidence>
<evidence type="ECO:0000256" key="1">
    <source>
        <dbReference type="ARBA" id="ARBA00000085"/>
    </source>
</evidence>
<dbReference type="InterPro" id="IPR036097">
    <property type="entry name" value="HisK_dim/P_sf"/>
</dbReference>
<reference evidence="11" key="1">
    <citation type="submission" date="2016-02" db="EMBL/GenBank/DDBJ databases">
        <title>Halorhodospira halochloris DSM-1059 complete genome, version 2.</title>
        <authorList>
            <person name="Tsukatani Y."/>
        </authorList>
    </citation>
    <scope>NUCLEOTIDE SEQUENCE</scope>
    <source>
        <strain evidence="11">DSM 1059</strain>
    </source>
</reference>
<dbReference type="PROSITE" id="PS50110">
    <property type="entry name" value="RESPONSE_REGULATORY"/>
    <property type="match status" value="1"/>
</dbReference>
<comment type="catalytic activity">
    <reaction evidence="1">
        <text>ATP + protein L-histidine = ADP + protein N-phospho-L-histidine.</text>
        <dbReference type="EC" id="2.7.13.3"/>
    </reaction>
</comment>
<evidence type="ECO:0000256" key="6">
    <source>
        <dbReference type="PROSITE-ProRule" id="PRU00169"/>
    </source>
</evidence>
<feature type="domain" description="Histidine kinase" evidence="7">
    <location>
        <begin position="535"/>
        <end position="751"/>
    </location>
</feature>
<dbReference type="InterPro" id="IPR001789">
    <property type="entry name" value="Sig_transdc_resp-reg_receiver"/>
</dbReference>
<keyword evidence="4" id="KW-0808">Transferase</keyword>
<dbReference type="SUPFAM" id="SSF52172">
    <property type="entry name" value="CheY-like"/>
    <property type="match status" value="1"/>
</dbReference>
<evidence type="ECO:0000256" key="3">
    <source>
        <dbReference type="ARBA" id="ARBA00022553"/>
    </source>
</evidence>
<accession>A0A125T2S1</accession>
<feature type="domain" description="PAC" evidence="10">
    <location>
        <begin position="346"/>
        <end position="397"/>
    </location>
</feature>
<evidence type="ECO:0000313" key="11">
    <source>
        <dbReference type="EMBL" id="BAU58673.1"/>
    </source>
</evidence>
<dbReference type="CDD" id="cd17546">
    <property type="entry name" value="REC_hyHK_CKI1_RcsC-like"/>
    <property type="match status" value="1"/>
</dbReference>
<dbReference type="Gene3D" id="3.30.450.20">
    <property type="entry name" value="PAS domain"/>
    <property type="match status" value="4"/>
</dbReference>
<dbReference type="InterPro" id="IPR005467">
    <property type="entry name" value="His_kinase_dom"/>
</dbReference>
<keyword evidence="3 6" id="KW-0597">Phosphoprotein</keyword>
<dbReference type="NCBIfam" id="TIGR00229">
    <property type="entry name" value="sensory_box"/>
    <property type="match status" value="3"/>
</dbReference>
<dbReference type="PROSITE" id="PS50112">
    <property type="entry name" value="PAS"/>
    <property type="match status" value="2"/>
</dbReference>
<dbReference type="CDD" id="cd00082">
    <property type="entry name" value="HisKA"/>
    <property type="match status" value="1"/>
</dbReference>
<evidence type="ECO:0000259" key="10">
    <source>
        <dbReference type="PROSITE" id="PS50113"/>
    </source>
</evidence>
<evidence type="ECO:0000256" key="2">
    <source>
        <dbReference type="ARBA" id="ARBA00012438"/>
    </source>
</evidence>
<dbReference type="PROSITE" id="PS50109">
    <property type="entry name" value="HIS_KIN"/>
    <property type="match status" value="1"/>
</dbReference>
<feature type="domain" description="PAS" evidence="9">
    <location>
        <begin position="143"/>
        <end position="204"/>
    </location>
</feature>
<dbReference type="InterPro" id="IPR000700">
    <property type="entry name" value="PAS-assoc_C"/>
</dbReference>
<dbReference type="SMART" id="SM00086">
    <property type="entry name" value="PAC"/>
    <property type="match status" value="3"/>
</dbReference>
<dbReference type="PANTHER" id="PTHR43047">
    <property type="entry name" value="TWO-COMPONENT HISTIDINE PROTEIN KINASE"/>
    <property type="match status" value="1"/>
</dbReference>
<evidence type="ECO:0000259" key="9">
    <source>
        <dbReference type="PROSITE" id="PS50112"/>
    </source>
</evidence>
<proteinExistence type="predicted"/>
<feature type="domain" description="PAC" evidence="10">
    <location>
        <begin position="218"/>
        <end position="270"/>
    </location>
</feature>
<dbReference type="SUPFAM" id="SSF55785">
    <property type="entry name" value="PYP-like sensor domain (PAS domain)"/>
    <property type="match status" value="4"/>
</dbReference>
<dbReference type="Pfam" id="PF00512">
    <property type="entry name" value="HisKA"/>
    <property type="match status" value="1"/>
</dbReference>
<dbReference type="EMBL" id="AP017372">
    <property type="protein sequence ID" value="BAU58673.1"/>
    <property type="molecule type" value="Genomic_DNA"/>
</dbReference>
<keyword evidence="5" id="KW-0418">Kinase</keyword>
<dbReference type="EC" id="2.7.13.3" evidence="2"/>
<dbReference type="SMART" id="SM00387">
    <property type="entry name" value="HATPase_c"/>
    <property type="match status" value="1"/>
</dbReference>
<feature type="modified residue" description="4-aspartylphosphate" evidence="6">
    <location>
        <position position="826"/>
    </location>
</feature>
<dbReference type="KEGG" id="hhk:HH1059_19720"/>
<keyword evidence="12" id="KW-1185">Reference proteome</keyword>
<dbReference type="Pfam" id="PF08447">
    <property type="entry name" value="PAS_3"/>
    <property type="match status" value="2"/>
</dbReference>
<feature type="domain" description="PAS" evidence="9">
    <location>
        <begin position="398"/>
        <end position="444"/>
    </location>
</feature>
<organism evidence="11 12">
    <name type="scientific">Halorhodospira halochloris</name>
    <name type="common">Ectothiorhodospira halochloris</name>
    <dbReference type="NCBI Taxonomy" id="1052"/>
    <lineage>
        <taxon>Bacteria</taxon>
        <taxon>Pseudomonadati</taxon>
        <taxon>Pseudomonadota</taxon>
        <taxon>Gammaproteobacteria</taxon>
        <taxon>Chromatiales</taxon>
        <taxon>Ectothiorhodospiraceae</taxon>
        <taxon>Halorhodospira</taxon>
    </lineage>
</organism>
<evidence type="ECO:0000259" key="7">
    <source>
        <dbReference type="PROSITE" id="PS50109"/>
    </source>
</evidence>
<feature type="domain" description="Response regulatory" evidence="8">
    <location>
        <begin position="777"/>
        <end position="897"/>
    </location>
</feature>
<dbReference type="InterPro" id="IPR003661">
    <property type="entry name" value="HisK_dim/P_dom"/>
</dbReference>
<dbReference type="PROSITE" id="PS50113">
    <property type="entry name" value="PAC"/>
    <property type="match status" value="3"/>
</dbReference>
<evidence type="ECO:0000256" key="5">
    <source>
        <dbReference type="ARBA" id="ARBA00022777"/>
    </source>
</evidence>
<evidence type="ECO:0000259" key="8">
    <source>
        <dbReference type="PROSITE" id="PS50110"/>
    </source>
</evidence>
<dbReference type="InterPro" id="IPR011006">
    <property type="entry name" value="CheY-like_superfamily"/>
</dbReference>
<gene>
    <name evidence="11" type="ORF">HH1059_19720</name>
</gene>
<dbReference type="Proteomes" id="UP000218890">
    <property type="component" value="Chromosome"/>
</dbReference>
<name>A0A125T2S1_HALHR</name>
<dbReference type="Gene3D" id="3.30.565.10">
    <property type="entry name" value="Histidine kinase-like ATPase, C-terminal domain"/>
    <property type="match status" value="1"/>
</dbReference>
<dbReference type="SMART" id="SM00388">
    <property type="entry name" value="HisKA"/>
    <property type="match status" value="1"/>
</dbReference>
<dbReference type="Pfam" id="PF00072">
    <property type="entry name" value="Response_reg"/>
    <property type="match status" value="1"/>
</dbReference>
<dbReference type="RefSeq" id="WP_162549496.1">
    <property type="nucleotide sequence ID" value="NZ_AP017372.2"/>
</dbReference>
<sequence>MATLNVNEEYPGESLDVALCRFRPDTTLTFVNAAYARLFGGGSGSLLGQRWIEWVPVSARPRVWSVLAQLGPAAPFQTYTHEVCLVDGGVMPYQWTDVALFGPDLEVTEIQSVGHPVDGGCSSDATAAEAATCYSGGEQLLVESEWRARIISEAMEEVVWLRAGDQMLYVNSSYERIWGRSIEELMANPDSFLDAVHPGDRERIICSWAACKAGDVRFDETYRIVRPDGEVRWVHAVNSAPFASAGYTACSVGSARDVTAQIEIEQALYQANHDLRVAEQIARLGHWISDLHEGTLTWSPVTFQLCGFDVSRSPPDFDAFLERVHPEDRPKVAESQLAREPQRERTEAEYRIIHTDGRVVWVRELAQRDKGEEGQPILRGTIQDITAMKEAQATARQRQEELEGIFKAATSVGLVKTDLASSVIDVSAGAEQLFGYSREELIGQPVNCLHITEDQADLAKWVGHLVCEQRELNFETRLMRKSGESFPARLFIHPIQDEHGSVVATLGVTFDISDLKAVQQQLEDASRIKTTFLRAVSHDLRTPLNALISYVELLGNADLSREQRQNFVKRCQEAGERQAQLIDSLLDIARLQSGNIQLKRVPMELHQLLEEQCRLLLQRAQEEGLTLEWSIAEDVPGWVIGDPTRLVQVLSNLVENAIKYTDRGRVCVEVQAEGGELVGFAVKDSGPGLSEAQQQTMFNAFDRLGYDGPVAGSGLGLAIAKELAHRLGDGLWVESAPGQGSTFGFTAHLPPCAPAQKVEDKIEEQLPESNSLGQSLRVLVAEDEQTSAVVVPLRLQRLGCEVTLVKRGDAALEAARQGVFDLLLLDLSMPGLNGIEVARVLRSEEDARPGVRRVPKVLCTAYSREEIEQEFDLVEVDALLEKPIREKHLRQLISRVRLGLDPAEAGGRPYGV</sequence>
<dbReference type="Pfam" id="PF02518">
    <property type="entry name" value="HATPase_c"/>
    <property type="match status" value="1"/>
</dbReference>
<dbReference type="GO" id="GO:0000155">
    <property type="term" value="F:phosphorelay sensor kinase activity"/>
    <property type="evidence" value="ECO:0007669"/>
    <property type="project" value="InterPro"/>
</dbReference>
<dbReference type="SUPFAM" id="SSF55874">
    <property type="entry name" value="ATPase domain of HSP90 chaperone/DNA topoisomerase II/histidine kinase"/>
    <property type="match status" value="1"/>
</dbReference>
<protein>
    <recommendedName>
        <fullName evidence="2">histidine kinase</fullName>
        <ecNumber evidence="2">2.7.13.3</ecNumber>
    </recommendedName>
</protein>
<dbReference type="InterPro" id="IPR004358">
    <property type="entry name" value="Sig_transdc_His_kin-like_C"/>
</dbReference>
<dbReference type="CDD" id="cd00130">
    <property type="entry name" value="PAS"/>
    <property type="match status" value="3"/>
</dbReference>
<dbReference type="Pfam" id="PF13426">
    <property type="entry name" value="PAS_9"/>
    <property type="match status" value="1"/>
</dbReference>
<dbReference type="SMART" id="SM00448">
    <property type="entry name" value="REC"/>
    <property type="match status" value="1"/>
</dbReference>